<accession>A0A3N4YSN8</accession>
<feature type="chain" id="PRO_5018291795" evidence="2">
    <location>
        <begin position="37"/>
        <end position="580"/>
    </location>
</feature>
<feature type="region of interest" description="Disordered" evidence="1">
    <location>
        <begin position="309"/>
        <end position="329"/>
    </location>
</feature>
<protein>
    <submittedName>
        <fullName evidence="3">Lysyl oxidase</fullName>
    </submittedName>
</protein>
<dbReference type="EMBL" id="RKQZ01000001">
    <property type="protein sequence ID" value="RPF22526.1"/>
    <property type="molecule type" value="Genomic_DNA"/>
</dbReference>
<dbReference type="AlphaFoldDB" id="A0A3N4YSN8"/>
<evidence type="ECO:0000256" key="2">
    <source>
        <dbReference type="SAM" id="SignalP"/>
    </source>
</evidence>
<dbReference type="Pfam" id="PF01186">
    <property type="entry name" value="Lysyl_oxidase"/>
    <property type="match status" value="1"/>
</dbReference>
<evidence type="ECO:0000256" key="1">
    <source>
        <dbReference type="SAM" id="MobiDB-lite"/>
    </source>
</evidence>
<proteinExistence type="predicted"/>
<name>A0A3N4YSN8_9MICO</name>
<dbReference type="Proteomes" id="UP000280501">
    <property type="component" value="Unassembled WGS sequence"/>
</dbReference>
<dbReference type="GO" id="GO:0016641">
    <property type="term" value="F:oxidoreductase activity, acting on the CH-NH2 group of donors, oxygen as acceptor"/>
    <property type="evidence" value="ECO:0007669"/>
    <property type="project" value="InterPro"/>
</dbReference>
<gene>
    <name evidence="3" type="ORF">EDD34_3189</name>
</gene>
<evidence type="ECO:0000313" key="4">
    <source>
        <dbReference type="Proteomes" id="UP000280501"/>
    </source>
</evidence>
<keyword evidence="2" id="KW-0732">Signal</keyword>
<dbReference type="GO" id="GO:0005507">
    <property type="term" value="F:copper ion binding"/>
    <property type="evidence" value="ECO:0007669"/>
    <property type="project" value="InterPro"/>
</dbReference>
<organism evidence="3 4">
    <name type="scientific">Myceligenerans xiligouense</name>
    <dbReference type="NCBI Taxonomy" id="253184"/>
    <lineage>
        <taxon>Bacteria</taxon>
        <taxon>Bacillati</taxon>
        <taxon>Actinomycetota</taxon>
        <taxon>Actinomycetes</taxon>
        <taxon>Micrococcales</taxon>
        <taxon>Promicromonosporaceae</taxon>
        <taxon>Myceligenerans</taxon>
    </lineage>
</organism>
<sequence>MKKRLSSRSRLTAVGLAGVMTLGLSAAQLTAGTASAEDAPAEATTTVTDHGLRITGPKTVDAYAYPGESFAFLDSARYLAAAEVGYEFATTRDSYGATPVMTMTTIDGKKRGETVTVPAELVDGMNGLKDGLRVRVVNSQGKVIFDEKRTLCPAGYDPQRIAPNGPSEASYPTFCGGNWFTRSVVFGVDQGWASNLEAYADIEGVKIGHKLTMTTAITRPLAAFLGISEEERKLKQKVTVRNVCKEWGCDDAAFRGEPMEGFSAEGADVGQLMQDVSPGTSAAGGIEDSGVVERTPNLYLADEIKRADNATASTEPGTKGAAPKVADPVNDTLPDLVAEPAWSIGTERQGGKDRLTFNAHEWNAGPAPLVVEGFRRPKGRVMDAYQFFYEEGEQVGYAKTGTMKYHAAPGHWHWHFLDFAQYELVTTKGELVTTSGKQSWCLVPTDPVDMLAKNAAWRPELIGLDSACGGKNAKWLRESLPVGWGDTYSQYQTEAFDLTGVPNGTYKIRITVNPDGNLHEVTAENNVSLRKVVLGGKPGARTVKVPKIDGVDTESGDYMFATETALTAFGTASTSAHTHH</sequence>
<feature type="signal peptide" evidence="2">
    <location>
        <begin position="1"/>
        <end position="36"/>
    </location>
</feature>
<dbReference type="InterPro" id="IPR001695">
    <property type="entry name" value="Lysyl_oxidase"/>
</dbReference>
<comment type="caution">
    <text evidence="3">The sequence shown here is derived from an EMBL/GenBank/DDBJ whole genome shotgun (WGS) entry which is preliminary data.</text>
</comment>
<evidence type="ECO:0000313" key="3">
    <source>
        <dbReference type="EMBL" id="RPF22526.1"/>
    </source>
</evidence>
<keyword evidence="4" id="KW-1185">Reference proteome</keyword>
<reference evidence="3 4" key="1">
    <citation type="submission" date="2018-11" db="EMBL/GenBank/DDBJ databases">
        <title>Sequencing the genomes of 1000 actinobacteria strains.</title>
        <authorList>
            <person name="Klenk H.-P."/>
        </authorList>
    </citation>
    <scope>NUCLEOTIDE SEQUENCE [LARGE SCALE GENOMIC DNA]</scope>
    <source>
        <strain evidence="3 4">DSM 15700</strain>
    </source>
</reference>